<dbReference type="InterPro" id="IPR048671">
    <property type="entry name" value="RecQ-1-like_HTH"/>
</dbReference>
<dbReference type="Pfam" id="PF00570">
    <property type="entry name" value="HRDC"/>
    <property type="match status" value="1"/>
</dbReference>
<sequence length="326" mass="37107">MEAKELLITVLEAISVLKEKHKADYLINFLLGKETSEIETFEHNELEEFGSGSDEEESTWETVIRQALLDNYLKKDIENYGILKITKKGKEFLKKPVSFKITKEDYEDEADIEELESEEGVITSGGGNSGAADPALFSMMKDLRKKISKKLNVPPYVIFQPASLEAMATSYPITLEELQNIPGVGAGKAKRYGQEFIELIKKHVEENEIIRPEDLRVKTVANKSKLKVSIVQAIDRKVALDDLAESKGIDFNEMLTEVEAIVYSGTKININYFLEEVMDADTVKDIYEYFREAETDNLDKAMDELPDYTETEIRLVRIKFFSEMAN</sequence>
<evidence type="ECO:0000259" key="3">
    <source>
        <dbReference type="PROSITE" id="PS50967"/>
    </source>
</evidence>
<dbReference type="GO" id="GO:0003676">
    <property type="term" value="F:nucleic acid binding"/>
    <property type="evidence" value="ECO:0007669"/>
    <property type="project" value="InterPro"/>
</dbReference>
<dbReference type="InterPro" id="IPR002121">
    <property type="entry name" value="HRDC_dom"/>
</dbReference>
<dbReference type="FunFam" id="1.10.150.80:FF:000004">
    <property type="entry name" value="ATP-dependent DNA helicase RecQ"/>
    <property type="match status" value="1"/>
</dbReference>
<dbReference type="Gene3D" id="1.10.150.80">
    <property type="entry name" value="HRDC domain"/>
    <property type="match status" value="1"/>
</dbReference>
<dbReference type="AlphaFoldDB" id="A0A645D280"/>
<comment type="catalytic activity">
    <reaction evidence="1">
        <text>Couples ATP hydrolysis with the unwinding of duplex DNA by translocating in the 3'-5' direction.</text>
        <dbReference type="EC" id="5.6.2.4"/>
    </reaction>
</comment>
<accession>A0A645D280</accession>
<dbReference type="Gene3D" id="1.10.10.10">
    <property type="entry name" value="Winged helix-like DNA-binding domain superfamily/Winged helix DNA-binding domain"/>
    <property type="match status" value="1"/>
</dbReference>
<evidence type="ECO:0000256" key="1">
    <source>
        <dbReference type="ARBA" id="ARBA00034617"/>
    </source>
</evidence>
<dbReference type="Pfam" id="PF21220">
    <property type="entry name" value="RecQ-1-like_HTH"/>
    <property type="match status" value="1"/>
</dbReference>
<name>A0A645D280_9ZZZZ</name>
<dbReference type="EC" id="5.6.2.4" evidence="2"/>
<comment type="caution">
    <text evidence="4">The sequence shown here is derived from an EMBL/GenBank/DDBJ whole genome shotgun (WGS) entry which is preliminary data.</text>
</comment>
<evidence type="ECO:0000256" key="2">
    <source>
        <dbReference type="ARBA" id="ARBA00034808"/>
    </source>
</evidence>
<dbReference type="InterPro" id="IPR044876">
    <property type="entry name" value="HRDC_dom_sf"/>
</dbReference>
<proteinExistence type="predicted"/>
<dbReference type="SUPFAM" id="SSF46785">
    <property type="entry name" value="Winged helix' DNA-binding domain"/>
    <property type="match status" value="1"/>
</dbReference>
<dbReference type="InterPro" id="IPR010997">
    <property type="entry name" value="HRDC-like_sf"/>
</dbReference>
<dbReference type="EMBL" id="VSSQ01032266">
    <property type="protein sequence ID" value="MPM83476.1"/>
    <property type="molecule type" value="Genomic_DNA"/>
</dbReference>
<dbReference type="GO" id="GO:0000166">
    <property type="term" value="F:nucleotide binding"/>
    <property type="evidence" value="ECO:0007669"/>
    <property type="project" value="InterPro"/>
</dbReference>
<dbReference type="InterPro" id="IPR036390">
    <property type="entry name" value="WH_DNA-bd_sf"/>
</dbReference>
<gene>
    <name evidence="4" type="ORF">SDC9_130540</name>
</gene>
<organism evidence="4">
    <name type="scientific">bioreactor metagenome</name>
    <dbReference type="NCBI Taxonomy" id="1076179"/>
    <lineage>
        <taxon>unclassified sequences</taxon>
        <taxon>metagenomes</taxon>
        <taxon>ecological metagenomes</taxon>
    </lineage>
</organism>
<dbReference type="SMART" id="SM00341">
    <property type="entry name" value="HRDC"/>
    <property type="match status" value="1"/>
</dbReference>
<dbReference type="GO" id="GO:0006281">
    <property type="term" value="P:DNA repair"/>
    <property type="evidence" value="ECO:0007669"/>
    <property type="project" value="InterPro"/>
</dbReference>
<dbReference type="GO" id="GO:0043138">
    <property type="term" value="F:3'-5' DNA helicase activity"/>
    <property type="evidence" value="ECO:0007669"/>
    <property type="project" value="UniProtKB-EC"/>
</dbReference>
<dbReference type="GO" id="GO:0006260">
    <property type="term" value="P:DNA replication"/>
    <property type="evidence" value="ECO:0007669"/>
    <property type="project" value="InterPro"/>
</dbReference>
<feature type="domain" description="HRDC" evidence="3">
    <location>
        <begin position="130"/>
        <end position="210"/>
    </location>
</feature>
<evidence type="ECO:0000313" key="4">
    <source>
        <dbReference type="EMBL" id="MPM83476.1"/>
    </source>
</evidence>
<dbReference type="SUPFAM" id="SSF47819">
    <property type="entry name" value="HRDC-like"/>
    <property type="match status" value="1"/>
</dbReference>
<dbReference type="PROSITE" id="PS50967">
    <property type="entry name" value="HRDC"/>
    <property type="match status" value="1"/>
</dbReference>
<reference evidence="4" key="1">
    <citation type="submission" date="2019-08" db="EMBL/GenBank/DDBJ databases">
        <authorList>
            <person name="Kucharzyk K."/>
            <person name="Murdoch R.W."/>
            <person name="Higgins S."/>
            <person name="Loffler F."/>
        </authorList>
    </citation>
    <scope>NUCLEOTIDE SEQUENCE</scope>
</reference>
<dbReference type="SMART" id="SM00956">
    <property type="entry name" value="RQC"/>
    <property type="match status" value="1"/>
</dbReference>
<protein>
    <recommendedName>
        <fullName evidence="2">DNA 3'-5' helicase</fullName>
        <ecNumber evidence="2">5.6.2.4</ecNumber>
    </recommendedName>
</protein>
<dbReference type="Pfam" id="PF09382">
    <property type="entry name" value="RQC"/>
    <property type="match status" value="1"/>
</dbReference>
<dbReference type="InterPro" id="IPR036388">
    <property type="entry name" value="WH-like_DNA-bd_sf"/>
</dbReference>
<dbReference type="Gene3D" id="1.10.10.1390">
    <property type="entry name" value="ATP-dependent DNA helicase RecQ"/>
    <property type="match status" value="1"/>
</dbReference>
<dbReference type="InterPro" id="IPR018982">
    <property type="entry name" value="RQC_domain"/>
</dbReference>